<keyword evidence="2" id="KW-1185">Reference proteome</keyword>
<protein>
    <submittedName>
        <fullName evidence="1">Uncharacterized protein</fullName>
    </submittedName>
</protein>
<dbReference type="RefSeq" id="WP_249601760.1">
    <property type="nucleotide sequence ID" value="NZ_JAKHSK010000014.1"/>
</dbReference>
<proteinExistence type="predicted"/>
<dbReference type="Proteomes" id="UP001139521">
    <property type="component" value="Unassembled WGS sequence"/>
</dbReference>
<evidence type="ECO:0000313" key="1">
    <source>
        <dbReference type="EMBL" id="MCL6218911.1"/>
    </source>
</evidence>
<accession>A0A9X2CKG4</accession>
<gene>
    <name evidence="1" type="ORF">L1967_11425</name>
</gene>
<reference evidence="1" key="1">
    <citation type="submission" date="2022-01" db="EMBL/GenBank/DDBJ databases">
        <title>Genome sequencing of Zunongwangia sp. M21534 genome.</title>
        <authorList>
            <person name="Chen Y."/>
            <person name="Dong C."/>
            <person name="Shao Z."/>
        </authorList>
    </citation>
    <scope>NUCLEOTIDE SEQUENCE</scope>
    <source>
        <strain evidence="1">MCCC M21534</strain>
    </source>
</reference>
<evidence type="ECO:0000313" key="2">
    <source>
        <dbReference type="Proteomes" id="UP001139521"/>
    </source>
</evidence>
<dbReference type="AlphaFoldDB" id="A0A9X2CKG4"/>
<organism evidence="1 2">
    <name type="scientific">Zunongwangia pacifica</name>
    <dbReference type="NCBI Taxonomy" id="2911062"/>
    <lineage>
        <taxon>Bacteria</taxon>
        <taxon>Pseudomonadati</taxon>
        <taxon>Bacteroidota</taxon>
        <taxon>Flavobacteriia</taxon>
        <taxon>Flavobacteriales</taxon>
        <taxon>Flavobacteriaceae</taxon>
        <taxon>Zunongwangia</taxon>
    </lineage>
</organism>
<sequence>METIRIDIINPKAKNLLKDLADLNLIKISKEKKKSDFSTLLKKLRTKCKDEISLEEITNEVEQVRKSRYEK</sequence>
<comment type="caution">
    <text evidence="1">The sequence shown here is derived from an EMBL/GenBank/DDBJ whole genome shotgun (WGS) entry which is preliminary data.</text>
</comment>
<dbReference type="EMBL" id="JAKHSK010000014">
    <property type="protein sequence ID" value="MCL6218911.1"/>
    <property type="molecule type" value="Genomic_DNA"/>
</dbReference>
<name>A0A9X2CKG4_9FLAO</name>